<sequence>MSRALAFVFLSTFIIGFAAGFNIYLNNRDTLPSLPASDVSAGYTVTLDTYGACRSTGCVSFHVTHEGDVTRLVMQNGVQVSRAANTLSDDAKQELRRTLQSTTFTATRAETCTPRAEETAARVTVRIGDTVYRYDTCLAPLPEPLGSFLIKYPQWLGI</sequence>
<dbReference type="Proteomes" id="UP000176511">
    <property type="component" value="Unassembled WGS sequence"/>
</dbReference>
<dbReference type="EMBL" id="MFLE01000026">
    <property type="protein sequence ID" value="OGG61032.1"/>
    <property type="molecule type" value="Genomic_DNA"/>
</dbReference>
<accession>A0A1F6DJ38</accession>
<dbReference type="STRING" id="1798491.A3C87_01885"/>
<gene>
    <name evidence="1" type="ORF">A3C87_01885</name>
</gene>
<reference evidence="1 2" key="1">
    <citation type="journal article" date="2016" name="Nat. Commun.">
        <title>Thousands of microbial genomes shed light on interconnected biogeochemical processes in an aquifer system.</title>
        <authorList>
            <person name="Anantharaman K."/>
            <person name="Brown C.T."/>
            <person name="Hug L.A."/>
            <person name="Sharon I."/>
            <person name="Castelle C.J."/>
            <person name="Probst A.J."/>
            <person name="Thomas B.C."/>
            <person name="Singh A."/>
            <person name="Wilkins M.J."/>
            <person name="Karaoz U."/>
            <person name="Brodie E.L."/>
            <person name="Williams K.H."/>
            <person name="Hubbard S.S."/>
            <person name="Banfield J.F."/>
        </authorList>
    </citation>
    <scope>NUCLEOTIDE SEQUENCE [LARGE SCALE GENOMIC DNA]</scope>
</reference>
<protein>
    <submittedName>
        <fullName evidence="1">Uncharacterized protein</fullName>
    </submittedName>
</protein>
<evidence type="ECO:0000313" key="2">
    <source>
        <dbReference type="Proteomes" id="UP000176511"/>
    </source>
</evidence>
<name>A0A1F6DJ38_9BACT</name>
<evidence type="ECO:0000313" key="1">
    <source>
        <dbReference type="EMBL" id="OGG61032.1"/>
    </source>
</evidence>
<proteinExistence type="predicted"/>
<dbReference type="AlphaFoldDB" id="A0A1F6DJ38"/>
<comment type="caution">
    <text evidence="1">The sequence shown here is derived from an EMBL/GenBank/DDBJ whole genome shotgun (WGS) entry which is preliminary data.</text>
</comment>
<organism evidence="1 2">
    <name type="scientific">Candidatus Kaiserbacteria bacterium RIFCSPHIGHO2_02_FULL_49_34</name>
    <dbReference type="NCBI Taxonomy" id="1798491"/>
    <lineage>
        <taxon>Bacteria</taxon>
        <taxon>Candidatus Kaiseribacteriota</taxon>
    </lineage>
</organism>